<dbReference type="Proteomes" id="UP000095192">
    <property type="component" value="Unassembled WGS sequence"/>
</dbReference>
<comment type="caution">
    <text evidence="1">The sequence shown here is derived from an EMBL/GenBank/DDBJ whole genome shotgun (WGS) entry which is preliminary data.</text>
</comment>
<proteinExistence type="predicted"/>
<dbReference type="VEuPathDB" id="ToxoDB:cyc_00738"/>
<dbReference type="InParanoid" id="A0A1D3D4A0"/>
<keyword evidence="2" id="KW-1185">Reference proteome</keyword>
<reference evidence="1 2" key="1">
    <citation type="journal article" date="2016" name="BMC Genomics">
        <title>Comparative genomics reveals Cyclospora cayetanensis possesses coccidia-like metabolism and invasion components but unique surface antigens.</title>
        <authorList>
            <person name="Liu S."/>
            <person name="Wang L."/>
            <person name="Zheng H."/>
            <person name="Xu Z."/>
            <person name="Roellig D.M."/>
            <person name="Li N."/>
            <person name="Frace M.A."/>
            <person name="Tang K."/>
            <person name="Arrowood M.J."/>
            <person name="Moss D.M."/>
            <person name="Zhang L."/>
            <person name="Feng Y."/>
            <person name="Xiao L."/>
        </authorList>
    </citation>
    <scope>NUCLEOTIDE SEQUENCE [LARGE SCALE GENOMIC DNA]</scope>
    <source>
        <strain evidence="1 2">CHN_HEN01</strain>
    </source>
</reference>
<dbReference type="AlphaFoldDB" id="A0A1D3D4A0"/>
<name>A0A1D3D4A0_9EIME</name>
<evidence type="ECO:0000313" key="2">
    <source>
        <dbReference type="Proteomes" id="UP000095192"/>
    </source>
</evidence>
<protein>
    <submittedName>
        <fullName evidence="1">Uncharacterized protein</fullName>
    </submittedName>
</protein>
<dbReference type="EMBL" id="JROU02000805">
    <property type="protein sequence ID" value="OEH78261.1"/>
    <property type="molecule type" value="Genomic_DNA"/>
</dbReference>
<accession>A0A1D3D4A0</accession>
<organism evidence="1 2">
    <name type="scientific">Cyclospora cayetanensis</name>
    <dbReference type="NCBI Taxonomy" id="88456"/>
    <lineage>
        <taxon>Eukaryota</taxon>
        <taxon>Sar</taxon>
        <taxon>Alveolata</taxon>
        <taxon>Apicomplexa</taxon>
        <taxon>Conoidasida</taxon>
        <taxon>Coccidia</taxon>
        <taxon>Eucoccidiorida</taxon>
        <taxon>Eimeriorina</taxon>
        <taxon>Eimeriidae</taxon>
        <taxon>Cyclospora</taxon>
    </lineage>
</organism>
<evidence type="ECO:0000313" key="1">
    <source>
        <dbReference type="EMBL" id="OEH78261.1"/>
    </source>
</evidence>
<gene>
    <name evidence="1" type="ORF">cyc_00738</name>
</gene>
<sequence>MPYYPVSVYTQCSHHEADTQAADAETFGGPLARLTGKTPPCSVELAADAAVAVAGVRFCPVPVLRASVEYLVLQKKHMGCNGELSGGPLKASQGPCLGSCGAKDEEAPARAAASLAALLPSGSAACARLILQARNPITTTMFALKFPDEDPSVGNLEHQLVRRLQQRLRVFVAMVALLRIAPVFLGPALEDPGSS</sequence>